<reference evidence="1 2" key="1">
    <citation type="journal article" date="2015" name="Stand. Genomic Sci.">
        <title>Genomic Encyclopedia of Bacterial and Archaeal Type Strains, Phase III: the genomes of soil and plant-associated and newly described type strains.</title>
        <authorList>
            <person name="Whitman W.B."/>
            <person name="Woyke T."/>
            <person name="Klenk H.P."/>
            <person name="Zhou Y."/>
            <person name="Lilburn T.G."/>
            <person name="Beck B.J."/>
            <person name="De Vos P."/>
            <person name="Vandamme P."/>
            <person name="Eisen J.A."/>
            <person name="Garrity G."/>
            <person name="Hugenholtz P."/>
            <person name="Kyrpides N.C."/>
        </authorList>
    </citation>
    <scope>NUCLEOTIDE SEQUENCE [LARGE SCALE GENOMIC DNA]</scope>
    <source>
        <strain evidence="1 2">CGMCC 1.10822</strain>
    </source>
</reference>
<evidence type="ECO:0000313" key="1">
    <source>
        <dbReference type="EMBL" id="TWI60629.1"/>
    </source>
</evidence>
<dbReference type="PANTHER" id="PTHR35370:SF1">
    <property type="entry name" value="TYPE VI SECRETION SYSTEM COMPONENT TSSF1"/>
    <property type="match status" value="1"/>
</dbReference>
<gene>
    <name evidence="1" type="ORF">IP91_05037</name>
</gene>
<evidence type="ECO:0000313" key="2">
    <source>
        <dbReference type="Proteomes" id="UP000318431"/>
    </source>
</evidence>
<dbReference type="InterPro" id="IPR010272">
    <property type="entry name" value="T6SS_TssF"/>
</dbReference>
<dbReference type="EMBL" id="VLLB01000015">
    <property type="protein sequence ID" value="TWI60629.1"/>
    <property type="molecule type" value="Genomic_DNA"/>
</dbReference>
<dbReference type="Proteomes" id="UP000318431">
    <property type="component" value="Unassembled WGS sequence"/>
</dbReference>
<name>A0A562QV17_9BURK</name>
<organism evidence="1 2">
    <name type="scientific">Pseudoduganella lurida</name>
    <dbReference type="NCBI Taxonomy" id="1036180"/>
    <lineage>
        <taxon>Bacteria</taxon>
        <taxon>Pseudomonadati</taxon>
        <taxon>Pseudomonadota</taxon>
        <taxon>Betaproteobacteria</taxon>
        <taxon>Burkholderiales</taxon>
        <taxon>Oxalobacteraceae</taxon>
        <taxon>Telluria group</taxon>
        <taxon>Pseudoduganella</taxon>
    </lineage>
</organism>
<dbReference type="Pfam" id="PF05947">
    <property type="entry name" value="T6SS_TssF"/>
    <property type="match status" value="1"/>
</dbReference>
<protein>
    <submittedName>
        <fullName evidence="1">Type VI secretion system protein ImpG</fullName>
    </submittedName>
</protein>
<sequence>MDKLLPYYERELALLRRYQQDAAHKYPRLARLLGAADPANERIMQGVALLCARTAYKLDHALEPVTAGLLSAQEPYYLRALPSCSIVQLDRPTGSHVTTIPRGTELKTTMAPVCRFRTAYDVISAPVVVTSAAFVNRVDVPASLRLPDGLGGRLTMTIASSDASFDLAAAAVPLRLYIDADGPVRTAVFDTLFTRTLCTVVESGGKWRKLAGLPIKPIGFGSDEALLPVHRRQNAPLRMLTEYFLLSEKFAFFDVDLKPLLDRADTRELTLHFLLPDLSQAPASRHLRTLSGEMLRTRCTPVINLFARKAMPIRLKPRRTTYPLTVAHGGEAPAIVYGVKAVQLRHRETPTVALGGLHAAHHARGDFHWIERHANPTLGMAEEISFVDRDEQPFHVNGGTADIDVTCTNGDLPARLPPCGLSAGDVAAGCPIRMLRPPTRPGILADERDGHLKIIQALVPRYMQMARFEELPALLDLLRLHALPDDPVTERQLSGILGLTSRDIVGWMRLEHSSMLANGVTVNVTIDETAFVERSIFVLALILDQLLACSTAANNFTQITVLASDGEVRLQLPRRKGTSSPV</sequence>
<dbReference type="RefSeq" id="WP_145653252.1">
    <property type="nucleotide sequence ID" value="NZ_VLLB01000015.1"/>
</dbReference>
<dbReference type="OrthoDB" id="9763676at2"/>
<proteinExistence type="predicted"/>
<dbReference type="PANTHER" id="PTHR35370">
    <property type="entry name" value="CYTOPLASMIC PROTEIN-RELATED-RELATED"/>
    <property type="match status" value="1"/>
</dbReference>
<keyword evidence="2" id="KW-1185">Reference proteome</keyword>
<dbReference type="AlphaFoldDB" id="A0A562QV17"/>
<comment type="caution">
    <text evidence="1">The sequence shown here is derived from an EMBL/GenBank/DDBJ whole genome shotgun (WGS) entry which is preliminary data.</text>
</comment>
<accession>A0A562QV17</accession>
<dbReference type="NCBIfam" id="TIGR03359">
    <property type="entry name" value="VI_chp_6"/>
    <property type="match status" value="1"/>
</dbReference>